<comment type="caution">
    <text evidence="4">The sequence shown here is derived from an EMBL/GenBank/DDBJ whole genome shotgun (WGS) entry which is preliminary data.</text>
</comment>
<evidence type="ECO:0000256" key="1">
    <source>
        <dbReference type="ARBA" id="ARBA00008416"/>
    </source>
</evidence>
<dbReference type="InterPro" id="IPR003829">
    <property type="entry name" value="Pirin_N_dom"/>
</dbReference>
<dbReference type="InterPro" id="IPR012093">
    <property type="entry name" value="Pirin"/>
</dbReference>
<dbReference type="PANTHER" id="PTHR43212">
    <property type="entry name" value="QUERCETIN 2,3-DIOXYGENASE"/>
    <property type="match status" value="1"/>
</dbReference>
<name>A0ABN1ZZI5_9ACTN</name>
<comment type="similarity">
    <text evidence="1 2">Belongs to the pirin family.</text>
</comment>
<evidence type="ECO:0000313" key="4">
    <source>
        <dbReference type="EMBL" id="GAA1507977.1"/>
    </source>
</evidence>
<protein>
    <submittedName>
        <fullName evidence="4">Pirin-like bicupin family protein</fullName>
    </submittedName>
</protein>
<organism evidence="4 5">
    <name type="scientific">Nocardioides humi</name>
    <dbReference type="NCBI Taxonomy" id="449461"/>
    <lineage>
        <taxon>Bacteria</taxon>
        <taxon>Bacillati</taxon>
        <taxon>Actinomycetota</taxon>
        <taxon>Actinomycetes</taxon>
        <taxon>Propionibacteriales</taxon>
        <taxon>Nocardioidaceae</taxon>
        <taxon>Nocardioides</taxon>
    </lineage>
</organism>
<evidence type="ECO:0000259" key="3">
    <source>
        <dbReference type="Pfam" id="PF02678"/>
    </source>
</evidence>
<accession>A0ABN1ZZI5</accession>
<sequence length="236" mass="24074">MSVEIRRGSSRFTERAAGRLSHHGFSFGPHLDPDRLSFGPMVCHDDHLLGRGTGFEEHPHEGLEIVTWVVSGAVVHEDGSGGSAVLGAGECGVLTAGSGVRHSEIAGPDGPARFVQVWLTPDDPSAAPAHRHAPVDAAPGDGPVRVVGEGGPLAVGVAGAALDVARLGAGETVTLPAASRVHAFLTTGALLRSSLAEPLAAGDTLCVVHEEAGGTGPSSYDVTAAVPTELLVWSFR</sequence>
<dbReference type="Pfam" id="PF02678">
    <property type="entry name" value="Pirin"/>
    <property type="match status" value="1"/>
</dbReference>
<reference evidence="4 5" key="1">
    <citation type="journal article" date="2019" name="Int. J. Syst. Evol. Microbiol.">
        <title>The Global Catalogue of Microorganisms (GCM) 10K type strain sequencing project: providing services to taxonomists for standard genome sequencing and annotation.</title>
        <authorList>
            <consortium name="The Broad Institute Genomics Platform"/>
            <consortium name="The Broad Institute Genome Sequencing Center for Infectious Disease"/>
            <person name="Wu L."/>
            <person name="Ma J."/>
        </authorList>
    </citation>
    <scope>NUCLEOTIDE SEQUENCE [LARGE SCALE GENOMIC DNA]</scope>
    <source>
        <strain evidence="4 5">JCM 14942</strain>
    </source>
</reference>
<proteinExistence type="inferred from homology"/>
<dbReference type="SUPFAM" id="SSF51182">
    <property type="entry name" value="RmlC-like cupins"/>
    <property type="match status" value="1"/>
</dbReference>
<evidence type="ECO:0000256" key="2">
    <source>
        <dbReference type="RuleBase" id="RU003457"/>
    </source>
</evidence>
<dbReference type="RefSeq" id="WP_181411163.1">
    <property type="nucleotide sequence ID" value="NZ_BAAAOR010000007.1"/>
</dbReference>
<dbReference type="InterPro" id="IPR014710">
    <property type="entry name" value="RmlC-like_jellyroll"/>
</dbReference>
<gene>
    <name evidence="4" type="ORF">GCM10009788_10100</name>
</gene>
<dbReference type="EMBL" id="BAAAOR010000007">
    <property type="protein sequence ID" value="GAA1507977.1"/>
    <property type="molecule type" value="Genomic_DNA"/>
</dbReference>
<dbReference type="PANTHER" id="PTHR43212:SF3">
    <property type="entry name" value="QUERCETIN 2,3-DIOXYGENASE"/>
    <property type="match status" value="1"/>
</dbReference>
<evidence type="ECO:0000313" key="5">
    <source>
        <dbReference type="Proteomes" id="UP001500842"/>
    </source>
</evidence>
<dbReference type="Gene3D" id="2.60.120.10">
    <property type="entry name" value="Jelly Rolls"/>
    <property type="match status" value="1"/>
</dbReference>
<feature type="domain" description="Pirin N-terminal" evidence="3">
    <location>
        <begin position="18"/>
        <end position="119"/>
    </location>
</feature>
<dbReference type="InterPro" id="IPR011051">
    <property type="entry name" value="RmlC_Cupin_sf"/>
</dbReference>
<keyword evidence="5" id="KW-1185">Reference proteome</keyword>
<dbReference type="Proteomes" id="UP001500842">
    <property type="component" value="Unassembled WGS sequence"/>
</dbReference>